<evidence type="ECO:0000256" key="1">
    <source>
        <dbReference type="ARBA" id="ARBA00022679"/>
    </source>
</evidence>
<dbReference type="AlphaFoldDB" id="Q4W1T7"/>
<protein>
    <submittedName>
        <fullName evidence="3">Putative glycosyltransferase</fullName>
    </submittedName>
</protein>
<organism evidence="3">
    <name type="scientific">Pseudomonas aeruginosa</name>
    <dbReference type="NCBI Taxonomy" id="287"/>
    <lineage>
        <taxon>Bacteria</taxon>
        <taxon>Pseudomonadati</taxon>
        <taxon>Pseudomonadota</taxon>
        <taxon>Gammaproteobacteria</taxon>
        <taxon>Pseudomonadales</taxon>
        <taxon>Pseudomonadaceae</taxon>
        <taxon>Pseudomonas</taxon>
    </lineage>
</organism>
<gene>
    <name evidence="3" type="primary">hlyH</name>
</gene>
<sequence>MNVLFIHQNFPGQFRHIAAHLARQPGVNVRAIGREHAPGLAGIRLYRYRPHRQASKETHPYARTFEEGVLHGQQVLRLLLDLKAKGYRPDVIVAHPGWGETLYAKQAFPDCKLIHFCEYYYHNDGADAGFDPEFPLTLNGAASIHSRNALHLLNLENCDAAITPTRWQHSLHPAAYHDKIKVIHEGIDTANLGPDPDAVLRLPNGQQLKAGDPVVTYVARNLEPYRGFHQFMRALPRVLAAHPTCQVVVVGGDSVSYGSKPHDAPNWRIKLLRENPVDLSRVHFLGKVDYATYRTALQVSAAHIYLTYPFVLSWSLLEALACGCPVIASDTAPVREVIQDGVNGWLVGFFDKDALVGHMLELLANQSNNFMRREAISQSVKVRYSVAQGVKEYLEDIDKALAGSLVASAKRVDDFNIFLNGLVSPVGLGVKVEPF</sequence>
<name>Q4W1T7_PSEAI</name>
<evidence type="ECO:0000313" key="3">
    <source>
        <dbReference type="EMBL" id="CAI46958.1"/>
    </source>
</evidence>
<keyword evidence="3" id="KW-0614">Plasmid</keyword>
<keyword evidence="1 3" id="KW-0808">Transferase</keyword>
<accession>Q4W1T7</accession>
<dbReference type="SUPFAM" id="SSF53756">
    <property type="entry name" value="UDP-Glycosyltransferase/glycogen phosphorylase"/>
    <property type="match status" value="1"/>
</dbReference>
<dbReference type="RefSeq" id="WP_011270157.1">
    <property type="nucleotide sequence ID" value="NC_007100.1"/>
</dbReference>
<dbReference type="Pfam" id="PF12000">
    <property type="entry name" value="Glyco_trans_4_3"/>
    <property type="match status" value="1"/>
</dbReference>
<dbReference type="Gene3D" id="3.40.50.2000">
    <property type="entry name" value="Glycogen Phosphorylase B"/>
    <property type="match status" value="2"/>
</dbReference>
<dbReference type="PANTHER" id="PTHR46401">
    <property type="entry name" value="GLYCOSYLTRANSFERASE WBBK-RELATED"/>
    <property type="match status" value="1"/>
</dbReference>
<dbReference type="GO" id="GO:0016757">
    <property type="term" value="F:glycosyltransferase activity"/>
    <property type="evidence" value="ECO:0007669"/>
    <property type="project" value="TreeGrafter"/>
</dbReference>
<dbReference type="InterPro" id="IPR022623">
    <property type="entry name" value="Glyco_trans_4"/>
</dbReference>
<feature type="domain" description="Glycosyl transferase family 4" evidence="2">
    <location>
        <begin position="26"/>
        <end position="190"/>
    </location>
</feature>
<dbReference type="PANTHER" id="PTHR46401:SF2">
    <property type="entry name" value="GLYCOSYLTRANSFERASE WBBK-RELATED"/>
    <property type="match status" value="1"/>
</dbReference>
<proteinExistence type="predicted"/>
<evidence type="ECO:0000259" key="2">
    <source>
        <dbReference type="Pfam" id="PF12000"/>
    </source>
</evidence>
<dbReference type="CAZy" id="GT4">
    <property type="family name" value="Glycosyltransferase Family 4"/>
</dbReference>
<dbReference type="EMBL" id="AJ877225">
    <property type="protein sequence ID" value="CAI46958.1"/>
    <property type="molecule type" value="Genomic_DNA"/>
</dbReference>
<reference evidence="3" key="1">
    <citation type="journal article" date="2005" name="J. Bacteriol.">
        <title>The IncP-6 plasmid Rms149 consists of a small mobilizable backbone with multiple large insertions.</title>
        <authorList>
            <person name="Haines A.S."/>
            <person name="Jones K."/>
            <person name="Cheung M."/>
            <person name="Thomas C.M."/>
        </authorList>
    </citation>
    <scope>NUCLEOTIDE SEQUENCE [LARGE SCALE GENOMIC DNA]</scope>
    <source>
        <strain evidence="3">Ps142</strain>
        <plasmid evidence="3">Rms149</plasmid>
    </source>
</reference>
<dbReference type="CDD" id="cd03818">
    <property type="entry name" value="GT4_ExpC-like"/>
    <property type="match status" value="1"/>
</dbReference>
<dbReference type="Pfam" id="PF13692">
    <property type="entry name" value="Glyco_trans_1_4"/>
    <property type="match status" value="1"/>
</dbReference>
<dbReference type="GO" id="GO:0009103">
    <property type="term" value="P:lipopolysaccharide biosynthetic process"/>
    <property type="evidence" value="ECO:0007669"/>
    <property type="project" value="TreeGrafter"/>
</dbReference>
<geneLocation type="plasmid" evidence="3">
    <name>Rms149</name>
</geneLocation>